<dbReference type="InterPro" id="IPR016181">
    <property type="entry name" value="Acyl_CoA_acyltransferase"/>
</dbReference>
<proteinExistence type="predicted"/>
<organism evidence="2">
    <name type="scientific">Telmatobacter sp. DSM 110680</name>
    <dbReference type="NCBI Taxonomy" id="3036704"/>
    <lineage>
        <taxon>Bacteria</taxon>
        <taxon>Pseudomonadati</taxon>
        <taxon>Acidobacteriota</taxon>
        <taxon>Terriglobia</taxon>
        <taxon>Terriglobales</taxon>
        <taxon>Acidobacteriaceae</taxon>
        <taxon>Telmatobacter</taxon>
    </lineage>
</organism>
<keyword evidence="2" id="KW-0808">Transferase</keyword>
<dbReference type="InterPro" id="IPR051908">
    <property type="entry name" value="Ribosomal_N-acetyltransferase"/>
</dbReference>
<dbReference type="EC" id="2.-.-.-" evidence="2"/>
<dbReference type="Pfam" id="PF13302">
    <property type="entry name" value="Acetyltransf_3"/>
    <property type="match status" value="1"/>
</dbReference>
<dbReference type="PANTHER" id="PTHR43441:SF2">
    <property type="entry name" value="FAMILY ACETYLTRANSFERASE, PUTATIVE (AFU_ORTHOLOGUE AFUA_7G00850)-RELATED"/>
    <property type="match status" value="1"/>
</dbReference>
<evidence type="ECO:0000313" key="2">
    <source>
        <dbReference type="EMBL" id="XBH19937.1"/>
    </source>
</evidence>
<sequence>MHLPPEDLSVWKPVEIPSRLPIHGRHVTLDPLDAERHTADLWRAVHGHDEVWAYLADGPYANEAALRRALAEKQLSTSAVFFALMTKTNGRTEGYASYMRMDPANGVIEVGNILLAPSLQRTIAATEAMYLMARHVFEDLGYRRYEWKCNANNEPSRRAASRLGFTFEGIFRQHMVIKGQNRDTAWFAMLNSEWPARKAAFEAWLDPANFDREGRQKSRLMQLP</sequence>
<dbReference type="PANTHER" id="PTHR43441">
    <property type="entry name" value="RIBOSOMAL-PROTEIN-SERINE ACETYLTRANSFERASE"/>
    <property type="match status" value="1"/>
</dbReference>
<dbReference type="Gene3D" id="3.40.630.30">
    <property type="match status" value="1"/>
</dbReference>
<dbReference type="GO" id="GO:0008999">
    <property type="term" value="F:protein-N-terminal-alanine acetyltransferase activity"/>
    <property type="evidence" value="ECO:0007669"/>
    <property type="project" value="TreeGrafter"/>
</dbReference>
<accession>A0AAU7DSD3</accession>
<dbReference type="AlphaFoldDB" id="A0AAU7DSD3"/>
<gene>
    <name evidence="2" type="ORF">P8935_11595</name>
</gene>
<name>A0AAU7DSD3_9BACT</name>
<protein>
    <submittedName>
        <fullName evidence="2">GNAT family protein</fullName>
        <ecNumber evidence="2">2.-.-.-</ecNumber>
    </submittedName>
</protein>
<dbReference type="SUPFAM" id="SSF55729">
    <property type="entry name" value="Acyl-CoA N-acyltransferases (Nat)"/>
    <property type="match status" value="1"/>
</dbReference>
<dbReference type="EMBL" id="CP121196">
    <property type="protein sequence ID" value="XBH19937.1"/>
    <property type="molecule type" value="Genomic_DNA"/>
</dbReference>
<dbReference type="FunFam" id="3.40.630.30:FF:000047">
    <property type="entry name" value="Acetyltransferase, GNAT family"/>
    <property type="match status" value="1"/>
</dbReference>
<dbReference type="InterPro" id="IPR000182">
    <property type="entry name" value="GNAT_dom"/>
</dbReference>
<dbReference type="GO" id="GO:1990189">
    <property type="term" value="F:protein N-terminal-serine acetyltransferase activity"/>
    <property type="evidence" value="ECO:0007669"/>
    <property type="project" value="TreeGrafter"/>
</dbReference>
<reference evidence="2" key="1">
    <citation type="submission" date="2023-03" db="EMBL/GenBank/DDBJ databases">
        <title>Edaphobacter sp.</title>
        <authorList>
            <person name="Huber K.J."/>
            <person name="Papendorf J."/>
            <person name="Pilke C."/>
            <person name="Bunk B."/>
            <person name="Sproeer C."/>
            <person name="Pester M."/>
        </authorList>
    </citation>
    <scope>NUCLEOTIDE SEQUENCE</scope>
    <source>
        <strain evidence="2">DSM 110680</strain>
    </source>
</reference>
<dbReference type="GO" id="GO:0005737">
    <property type="term" value="C:cytoplasm"/>
    <property type="evidence" value="ECO:0007669"/>
    <property type="project" value="TreeGrafter"/>
</dbReference>
<evidence type="ECO:0000259" key="1">
    <source>
        <dbReference type="PROSITE" id="PS51186"/>
    </source>
</evidence>
<feature type="domain" description="N-acetyltransferase" evidence="1">
    <location>
        <begin position="27"/>
        <end position="183"/>
    </location>
</feature>
<dbReference type="PROSITE" id="PS51186">
    <property type="entry name" value="GNAT"/>
    <property type="match status" value="1"/>
</dbReference>
<dbReference type="RefSeq" id="WP_348265159.1">
    <property type="nucleotide sequence ID" value="NZ_CP121196.1"/>
</dbReference>